<keyword evidence="3" id="KW-1185">Reference proteome</keyword>
<accession>A0A316KYT8</accession>
<reference evidence="2 3" key="1">
    <citation type="submission" date="2018-05" db="EMBL/GenBank/DDBJ databases">
        <title>Complete genome sequence of Flagellimonas aquimarina ECD12 isolated from seaweed Ecklonia cava.</title>
        <authorList>
            <person name="Choi S."/>
            <person name="Seong C."/>
        </authorList>
    </citation>
    <scope>NUCLEOTIDE SEQUENCE [LARGE SCALE GENOMIC DNA]</scope>
    <source>
        <strain evidence="2 3">ECD12</strain>
    </source>
</reference>
<dbReference type="OrthoDB" id="5114860at2"/>
<evidence type="ECO:0000256" key="1">
    <source>
        <dbReference type="SAM" id="Phobius"/>
    </source>
</evidence>
<comment type="caution">
    <text evidence="2">The sequence shown here is derived from an EMBL/GenBank/DDBJ whole genome shotgun (WGS) entry which is preliminary data.</text>
</comment>
<feature type="transmembrane region" description="Helical" evidence="1">
    <location>
        <begin position="153"/>
        <end position="172"/>
    </location>
</feature>
<gene>
    <name evidence="2" type="ORF">DKG77_06800</name>
</gene>
<dbReference type="RefSeq" id="WP_109661554.1">
    <property type="nucleotide sequence ID" value="NZ_QGEG01000002.1"/>
</dbReference>
<organism evidence="2 3">
    <name type="scientific">Flagellimonas aquimarina</name>
    <dbReference type="NCBI Taxonomy" id="2201895"/>
    <lineage>
        <taxon>Bacteria</taxon>
        <taxon>Pseudomonadati</taxon>
        <taxon>Bacteroidota</taxon>
        <taxon>Flavobacteriia</taxon>
        <taxon>Flavobacteriales</taxon>
        <taxon>Flavobacteriaceae</taxon>
        <taxon>Flagellimonas</taxon>
    </lineage>
</organism>
<dbReference type="Pfam" id="PF22765">
    <property type="entry name" value="DUF7010"/>
    <property type="match status" value="1"/>
</dbReference>
<feature type="transmembrane region" description="Helical" evidence="1">
    <location>
        <begin position="129"/>
        <end position="147"/>
    </location>
</feature>
<sequence>MNFTEAQEDMRASYFGGGPGVLASGVVWLTSGIVSISNTEHIGVLVFFIGGMFIHPLGILLSKLLKRSGQHKKGNPLSTFALESTFLLFIGLFIAYSVMYIRPNWFFPIMMLIIGGRYLLFSSIYGMRLYWVLGSILALSGVLGFFFNSSFYLFGLVGGTIEILFSFVIIALEKKNTNTSLN</sequence>
<evidence type="ECO:0008006" key="4">
    <source>
        <dbReference type="Google" id="ProtNLM"/>
    </source>
</evidence>
<keyword evidence="1" id="KW-0812">Transmembrane</keyword>
<name>A0A316KYT8_9FLAO</name>
<evidence type="ECO:0000313" key="3">
    <source>
        <dbReference type="Proteomes" id="UP000245762"/>
    </source>
</evidence>
<feature type="transmembrane region" description="Helical" evidence="1">
    <location>
        <begin position="42"/>
        <end position="65"/>
    </location>
</feature>
<protein>
    <recommendedName>
        <fullName evidence="4">DUF308 domain-containing protein</fullName>
    </recommendedName>
</protein>
<feature type="transmembrane region" description="Helical" evidence="1">
    <location>
        <begin position="12"/>
        <end position="36"/>
    </location>
</feature>
<evidence type="ECO:0000313" key="2">
    <source>
        <dbReference type="EMBL" id="PWL37995.1"/>
    </source>
</evidence>
<dbReference type="Proteomes" id="UP000245762">
    <property type="component" value="Unassembled WGS sequence"/>
</dbReference>
<keyword evidence="1" id="KW-0472">Membrane</keyword>
<feature type="transmembrane region" description="Helical" evidence="1">
    <location>
        <begin position="105"/>
        <end position="122"/>
    </location>
</feature>
<dbReference type="EMBL" id="QGEG01000002">
    <property type="protein sequence ID" value="PWL37995.1"/>
    <property type="molecule type" value="Genomic_DNA"/>
</dbReference>
<dbReference type="AlphaFoldDB" id="A0A316KYT8"/>
<proteinExistence type="predicted"/>
<feature type="transmembrane region" description="Helical" evidence="1">
    <location>
        <begin position="77"/>
        <end position="99"/>
    </location>
</feature>
<keyword evidence="1" id="KW-1133">Transmembrane helix</keyword>
<dbReference type="InterPro" id="IPR053824">
    <property type="entry name" value="DUF7010"/>
</dbReference>